<keyword evidence="3" id="KW-0597">Phosphoprotein</keyword>
<dbReference type="InterPro" id="IPR043384">
    <property type="entry name" value="RETREG1/3"/>
</dbReference>
<evidence type="ECO:0000256" key="5">
    <source>
        <dbReference type="ARBA" id="ARBA00022824"/>
    </source>
</evidence>
<reference evidence="11" key="2">
    <citation type="submission" date="2025-09" db="UniProtKB">
        <authorList>
            <consortium name="Ensembl"/>
        </authorList>
    </citation>
    <scope>IDENTIFICATION</scope>
</reference>
<feature type="compositionally biased region" description="Basic residues" evidence="9">
    <location>
        <begin position="407"/>
        <end position="416"/>
    </location>
</feature>
<dbReference type="Pfam" id="PF24456">
    <property type="entry name" value="RHD_RETREG1-3"/>
    <property type="match status" value="1"/>
</dbReference>
<name>A0A8C4ZQ28_GADMO</name>
<keyword evidence="5" id="KW-0256">Endoplasmic reticulum</keyword>
<feature type="region of interest" description="Disordered" evidence="9">
    <location>
        <begin position="376"/>
        <end position="428"/>
    </location>
</feature>
<dbReference type="PANTHER" id="PTHR28659">
    <property type="entry name" value="RETICULON-LIKE PROTEIN"/>
    <property type="match status" value="1"/>
</dbReference>
<keyword evidence="12" id="KW-1185">Reference proteome</keyword>
<evidence type="ECO:0000256" key="7">
    <source>
        <dbReference type="ARBA" id="ARBA00023006"/>
    </source>
</evidence>
<dbReference type="Proteomes" id="UP000694546">
    <property type="component" value="Chromosome 8"/>
</dbReference>
<dbReference type="OMA" id="ANIRFXA"/>
<keyword evidence="8" id="KW-0472">Membrane</keyword>
<evidence type="ECO:0000259" key="10">
    <source>
        <dbReference type="Pfam" id="PF24456"/>
    </source>
</evidence>
<feature type="compositionally biased region" description="Basic residues" evidence="9">
    <location>
        <begin position="12"/>
        <end position="28"/>
    </location>
</feature>
<evidence type="ECO:0000313" key="12">
    <source>
        <dbReference type="Proteomes" id="UP000694546"/>
    </source>
</evidence>
<keyword evidence="4" id="KW-0812">Transmembrane</keyword>
<dbReference type="PANTHER" id="PTHR28659:SF3">
    <property type="entry name" value="RETICULOPHAGY REGULATOR 1"/>
    <property type="match status" value="1"/>
</dbReference>
<comment type="similarity">
    <text evidence="2">Belongs to the RETREG family.</text>
</comment>
<dbReference type="InterPro" id="IPR057282">
    <property type="entry name" value="RETREG1-3-like_RHD"/>
</dbReference>
<evidence type="ECO:0000256" key="3">
    <source>
        <dbReference type="ARBA" id="ARBA00022553"/>
    </source>
</evidence>
<evidence type="ECO:0000256" key="6">
    <source>
        <dbReference type="ARBA" id="ARBA00022989"/>
    </source>
</evidence>
<reference evidence="11" key="1">
    <citation type="submission" date="2025-08" db="UniProtKB">
        <authorList>
            <consortium name="Ensembl"/>
        </authorList>
    </citation>
    <scope>IDENTIFICATION</scope>
</reference>
<sequence>MTSPPHLPAAAHTKHKRTLKLQRTHAGAHSHGEDQADRLPLTSPQHNRAAGVAPSCSARGGPFMFSMASHERTESSAGGEDDAAAAAGPGGRGGRPVGGGQSDGEPEPEARAWWLAAPRRLWSSVNWRRGARTAALFAAVNSAFWFVAFSTGRVYCLLSLSLAGAVTVATLKEAVILSESRVLDLWSRVTRRWKLMDPGESGGSETEPPVSQAFKLFLQETSSFKQQNPGKFCLLVCSLCTFFAVLGRYIPGIVVSYVLILGVFLWPLISSQEFALWLKPVLQKLDFGVGQFLQRIKDNHERRLLQATSEKESIEADLSSLFPKLDSTACKEMSVSDTEVSDVTWTDNGTFNLSEGHTPQTDNSEDLDKEEAFIGGLPEFPSLDNGAGTNGDDDDDLSIGLPTPPTRARRPIRSKHTSAAPPCRDPTDQAMDLVNQMASDAIAAAVTAAIQERIEAAVGMAIPAEVLAMSRSRRPECNTALLPIALAGESESDSEVEDFELLDQSELEQLDKELGLAVRSQLTQEEGPSPEATPGNEASSPGFFSKLLGRH</sequence>
<evidence type="ECO:0000256" key="9">
    <source>
        <dbReference type="SAM" id="MobiDB-lite"/>
    </source>
</evidence>
<evidence type="ECO:0000256" key="1">
    <source>
        <dbReference type="ARBA" id="ARBA00004477"/>
    </source>
</evidence>
<comment type="subcellular location">
    <subcellularLocation>
        <location evidence="1">Endoplasmic reticulum membrane</location>
        <topology evidence="1">Multi-pass membrane protein</topology>
    </subcellularLocation>
</comment>
<dbReference type="GO" id="GO:0043524">
    <property type="term" value="P:negative regulation of neuron apoptotic process"/>
    <property type="evidence" value="ECO:0007669"/>
    <property type="project" value="TreeGrafter"/>
</dbReference>
<evidence type="ECO:0000256" key="8">
    <source>
        <dbReference type="ARBA" id="ARBA00023136"/>
    </source>
</evidence>
<organism evidence="11 12">
    <name type="scientific">Gadus morhua</name>
    <name type="common">Atlantic cod</name>
    <dbReference type="NCBI Taxonomy" id="8049"/>
    <lineage>
        <taxon>Eukaryota</taxon>
        <taxon>Metazoa</taxon>
        <taxon>Chordata</taxon>
        <taxon>Craniata</taxon>
        <taxon>Vertebrata</taxon>
        <taxon>Euteleostomi</taxon>
        <taxon>Actinopterygii</taxon>
        <taxon>Neopterygii</taxon>
        <taxon>Teleostei</taxon>
        <taxon>Neoteleostei</taxon>
        <taxon>Acanthomorphata</taxon>
        <taxon>Zeiogadaria</taxon>
        <taxon>Gadariae</taxon>
        <taxon>Gadiformes</taxon>
        <taxon>Gadoidei</taxon>
        <taxon>Gadidae</taxon>
        <taxon>Gadus</taxon>
    </lineage>
</organism>
<protein>
    <submittedName>
        <fullName evidence="11">Reticulophagy regulator 1</fullName>
    </submittedName>
</protein>
<accession>A0A8C4ZQ28</accession>
<feature type="region of interest" description="Disordered" evidence="9">
    <location>
        <begin position="519"/>
        <end position="551"/>
    </location>
</feature>
<keyword evidence="6" id="KW-1133">Transmembrane helix</keyword>
<evidence type="ECO:0000313" key="11">
    <source>
        <dbReference type="Ensembl" id="ENSGMOP00000019527.2"/>
    </source>
</evidence>
<keyword evidence="7" id="KW-0072">Autophagy</keyword>
<dbReference type="Ensembl" id="ENSGMOT00000020004.2">
    <property type="protein sequence ID" value="ENSGMOP00000019527.2"/>
    <property type="gene ID" value="ENSGMOG00000018141.2"/>
</dbReference>
<dbReference type="GeneTree" id="ENSGT00940000166973"/>
<evidence type="ECO:0000256" key="2">
    <source>
        <dbReference type="ARBA" id="ARBA00006299"/>
    </source>
</evidence>
<feature type="compositionally biased region" description="Gly residues" evidence="9">
    <location>
        <begin position="88"/>
        <end position="102"/>
    </location>
</feature>
<dbReference type="AlphaFoldDB" id="A0A8C4ZQ28"/>
<dbReference type="GO" id="GO:0061709">
    <property type="term" value="P:reticulophagy"/>
    <property type="evidence" value="ECO:0007669"/>
    <property type="project" value="InterPro"/>
</dbReference>
<feature type="domain" description="RETREG1-3/ARL6IP-like N-terminal reticulon-homology" evidence="10">
    <location>
        <begin position="125"/>
        <end position="289"/>
    </location>
</feature>
<feature type="region of interest" description="Disordered" evidence="9">
    <location>
        <begin position="1"/>
        <end position="55"/>
    </location>
</feature>
<proteinExistence type="inferred from homology"/>
<feature type="region of interest" description="Disordered" evidence="9">
    <location>
        <begin position="70"/>
        <end position="108"/>
    </location>
</feature>
<dbReference type="GO" id="GO:0005789">
    <property type="term" value="C:endoplasmic reticulum membrane"/>
    <property type="evidence" value="ECO:0007669"/>
    <property type="project" value="UniProtKB-SubCell"/>
</dbReference>
<evidence type="ECO:0000256" key="4">
    <source>
        <dbReference type="ARBA" id="ARBA00022692"/>
    </source>
</evidence>